<keyword evidence="2" id="KW-1185">Reference proteome</keyword>
<organism evidence="1 2">
    <name type="scientific">Glycomyces artemisiae</name>
    <dbReference type="NCBI Taxonomy" id="1076443"/>
    <lineage>
        <taxon>Bacteria</taxon>
        <taxon>Bacillati</taxon>
        <taxon>Actinomycetota</taxon>
        <taxon>Actinomycetes</taxon>
        <taxon>Glycomycetales</taxon>
        <taxon>Glycomycetaceae</taxon>
        <taxon>Glycomyces</taxon>
    </lineage>
</organism>
<gene>
    <name evidence="1" type="ORF">B0I28_104199</name>
</gene>
<evidence type="ECO:0000313" key="2">
    <source>
        <dbReference type="Proteomes" id="UP000238176"/>
    </source>
</evidence>
<dbReference type="AlphaFoldDB" id="A0A2T0UM81"/>
<dbReference type="Proteomes" id="UP000238176">
    <property type="component" value="Unassembled WGS sequence"/>
</dbReference>
<accession>A0A2T0UM81</accession>
<dbReference type="RefSeq" id="WP_106364140.1">
    <property type="nucleotide sequence ID" value="NZ_PVTJ01000004.1"/>
</dbReference>
<proteinExistence type="predicted"/>
<comment type="caution">
    <text evidence="1">The sequence shown here is derived from an EMBL/GenBank/DDBJ whole genome shotgun (WGS) entry which is preliminary data.</text>
</comment>
<dbReference type="EMBL" id="PVTJ01000004">
    <property type="protein sequence ID" value="PRY59043.1"/>
    <property type="molecule type" value="Genomic_DNA"/>
</dbReference>
<protein>
    <submittedName>
        <fullName evidence="1">Uncharacterized protein</fullName>
    </submittedName>
</protein>
<dbReference type="OrthoDB" id="5194408at2"/>
<evidence type="ECO:0000313" key="1">
    <source>
        <dbReference type="EMBL" id="PRY59043.1"/>
    </source>
</evidence>
<name>A0A2T0UM81_9ACTN</name>
<sequence length="89" mass="10326">MTSDVPKKIGFYSLQADGMRKVAVYSRTDDGITLDILDDRWERMARDYLTDGILHQRLGAVVTADHPDLFMEALLEPRNMTYYDFRPEP</sequence>
<reference evidence="1 2" key="1">
    <citation type="submission" date="2018-03" db="EMBL/GenBank/DDBJ databases">
        <title>Genomic Encyclopedia of Type Strains, Phase III (KMG-III): the genomes of soil and plant-associated and newly described type strains.</title>
        <authorList>
            <person name="Whitman W."/>
        </authorList>
    </citation>
    <scope>NUCLEOTIDE SEQUENCE [LARGE SCALE GENOMIC DNA]</scope>
    <source>
        <strain evidence="1 2">CGMCC 4.7067</strain>
    </source>
</reference>